<accession>A0ABT7KX67</accession>
<keyword evidence="1" id="KW-0472">Membrane</keyword>
<reference evidence="2 3" key="1">
    <citation type="journal article" date="2023" name="Int. J. Mol. Sci.">
        <title>Pathogenicity and Genomic Characterization of a Novel Genospecies, Bacillus shihchuchen, of the Bacillus cereus Group Isolated from Chinese Softshell Turtle (Pelodiscus sinensis).</title>
        <authorList>
            <person name="Cheng L.W."/>
            <person name="Byadgi O.V."/>
            <person name="Tsai C.E."/>
            <person name="Wang P.C."/>
            <person name="Chen S.C."/>
        </authorList>
    </citation>
    <scope>NUCLEOTIDE SEQUENCE [LARGE SCALE GENOMIC DNA]</scope>
    <source>
        <strain evidence="2 3">QF108-045</strain>
    </source>
</reference>
<sequence>MFEGKKLFAICLSLLIVFVLLYFWDNRDDGEFVRWGDSVHSVDTEVLKRNDIKYKIENDKVYIPEKSFDKAIWCCS</sequence>
<keyword evidence="3" id="KW-1185">Reference proteome</keyword>
<evidence type="ECO:0000313" key="2">
    <source>
        <dbReference type="EMBL" id="MDL2418746.1"/>
    </source>
</evidence>
<evidence type="ECO:0000256" key="1">
    <source>
        <dbReference type="SAM" id="Phobius"/>
    </source>
</evidence>
<gene>
    <name evidence="2" type="ORF">P6F46_21060</name>
</gene>
<dbReference type="Proteomes" id="UP001229716">
    <property type="component" value="Unassembled WGS sequence"/>
</dbReference>
<organism evidence="2 3">
    <name type="scientific">Bacillus shihchuchen</name>
    <dbReference type="NCBI Taxonomy" id="3036942"/>
    <lineage>
        <taxon>Bacteria</taxon>
        <taxon>Bacillati</taxon>
        <taxon>Bacillota</taxon>
        <taxon>Bacilli</taxon>
        <taxon>Bacillales</taxon>
        <taxon>Bacillaceae</taxon>
        <taxon>Bacillus</taxon>
        <taxon>Bacillus cereus group</taxon>
    </lineage>
</organism>
<comment type="caution">
    <text evidence="2">The sequence shown here is derived from an EMBL/GenBank/DDBJ whole genome shotgun (WGS) entry which is preliminary data.</text>
</comment>
<proteinExistence type="predicted"/>
<keyword evidence="1" id="KW-1133">Transmembrane helix</keyword>
<feature type="transmembrane region" description="Helical" evidence="1">
    <location>
        <begin position="7"/>
        <end position="24"/>
    </location>
</feature>
<name>A0ABT7KX67_9BACI</name>
<dbReference type="EMBL" id="JASWHZ010000001">
    <property type="protein sequence ID" value="MDL2418746.1"/>
    <property type="molecule type" value="Genomic_DNA"/>
</dbReference>
<evidence type="ECO:0000313" key="3">
    <source>
        <dbReference type="Proteomes" id="UP001229716"/>
    </source>
</evidence>
<keyword evidence="1" id="KW-0812">Transmembrane</keyword>
<protein>
    <submittedName>
        <fullName evidence="2">Uncharacterized protein</fullName>
    </submittedName>
</protein>